<dbReference type="EnsemblMetazoa" id="GBRI002465-RA">
    <property type="protein sequence ID" value="GBRI002465-PA"/>
    <property type="gene ID" value="GBRI002465"/>
</dbReference>
<dbReference type="CDD" id="cd00037">
    <property type="entry name" value="CLECT"/>
    <property type="match status" value="1"/>
</dbReference>
<accession>A0A1A9W139</accession>
<reference evidence="1" key="2">
    <citation type="submission" date="2020-05" db="UniProtKB">
        <authorList>
            <consortium name="EnsemblMetazoa"/>
        </authorList>
    </citation>
    <scope>IDENTIFICATION</scope>
    <source>
        <strain evidence="1">IAEA</strain>
    </source>
</reference>
<evidence type="ECO:0000313" key="2">
    <source>
        <dbReference type="Proteomes" id="UP000091820"/>
    </source>
</evidence>
<dbReference type="VEuPathDB" id="VectorBase:GBRI002465"/>
<organism evidence="1 2">
    <name type="scientific">Glossina brevipalpis</name>
    <dbReference type="NCBI Taxonomy" id="37001"/>
    <lineage>
        <taxon>Eukaryota</taxon>
        <taxon>Metazoa</taxon>
        <taxon>Ecdysozoa</taxon>
        <taxon>Arthropoda</taxon>
        <taxon>Hexapoda</taxon>
        <taxon>Insecta</taxon>
        <taxon>Pterygota</taxon>
        <taxon>Neoptera</taxon>
        <taxon>Endopterygota</taxon>
        <taxon>Diptera</taxon>
        <taxon>Brachycera</taxon>
        <taxon>Muscomorpha</taxon>
        <taxon>Hippoboscoidea</taxon>
        <taxon>Glossinidae</taxon>
        <taxon>Glossina</taxon>
    </lineage>
</organism>
<dbReference type="SUPFAM" id="SSF56436">
    <property type="entry name" value="C-type lectin-like"/>
    <property type="match status" value="1"/>
</dbReference>
<name>A0A1A9W139_9MUSC</name>
<dbReference type="InterPro" id="IPR016186">
    <property type="entry name" value="C-type_lectin-like/link_sf"/>
</dbReference>
<dbReference type="Proteomes" id="UP000091820">
    <property type="component" value="Unassembled WGS sequence"/>
</dbReference>
<dbReference type="Gene3D" id="3.10.100.10">
    <property type="entry name" value="Mannose-Binding Protein A, subunit A"/>
    <property type="match status" value="1"/>
</dbReference>
<proteinExistence type="predicted"/>
<sequence length="71" mass="8043">MSTKSLTYLMIVGIFSNFSYKPCKLVGEQEVSWFKASAICRTMKGYLASIENRNDALSVNDQVTPKKITCW</sequence>
<protein>
    <recommendedName>
        <fullName evidence="3">C-type lectin domain-containing protein</fullName>
    </recommendedName>
</protein>
<keyword evidence="2" id="KW-1185">Reference proteome</keyword>
<dbReference type="AlphaFoldDB" id="A0A1A9W139"/>
<reference evidence="2" key="1">
    <citation type="submission" date="2014-03" db="EMBL/GenBank/DDBJ databases">
        <authorList>
            <person name="Aksoy S."/>
            <person name="Warren W."/>
            <person name="Wilson R.K."/>
        </authorList>
    </citation>
    <scope>NUCLEOTIDE SEQUENCE [LARGE SCALE GENOMIC DNA]</scope>
    <source>
        <strain evidence="2">IAEA</strain>
    </source>
</reference>
<evidence type="ECO:0008006" key="3">
    <source>
        <dbReference type="Google" id="ProtNLM"/>
    </source>
</evidence>
<dbReference type="InterPro" id="IPR016187">
    <property type="entry name" value="CTDL_fold"/>
</dbReference>
<evidence type="ECO:0000313" key="1">
    <source>
        <dbReference type="EnsemblMetazoa" id="GBRI002465-PA"/>
    </source>
</evidence>